<evidence type="ECO:0000256" key="1">
    <source>
        <dbReference type="ARBA" id="ARBA00010591"/>
    </source>
</evidence>
<name>A0ABM9M0S3_9MYCO</name>
<dbReference type="SUPFAM" id="SSF51735">
    <property type="entry name" value="NAD(P)-binding Rossmann-fold domains"/>
    <property type="match status" value="1"/>
</dbReference>
<dbReference type="InterPro" id="IPR005097">
    <property type="entry name" value="Sacchrp_dh_NADP-bd"/>
</dbReference>
<dbReference type="InterPro" id="IPR051276">
    <property type="entry name" value="Saccharopine_DH-like_oxidrdct"/>
</dbReference>
<proteinExistence type="inferred from homology"/>
<organism evidence="3 4">
    <name type="scientific">[Mycobacterium] burgundiense</name>
    <dbReference type="NCBI Taxonomy" id="3064286"/>
    <lineage>
        <taxon>Bacteria</taxon>
        <taxon>Bacillati</taxon>
        <taxon>Actinomycetota</taxon>
        <taxon>Actinomycetes</taxon>
        <taxon>Mycobacteriales</taxon>
        <taxon>Mycobacteriaceae</taxon>
        <taxon>Mycolicibacterium</taxon>
    </lineage>
</organism>
<dbReference type="Gene3D" id="3.40.50.720">
    <property type="entry name" value="NAD(P)-binding Rossmann-like Domain"/>
    <property type="match status" value="1"/>
</dbReference>
<evidence type="ECO:0000313" key="4">
    <source>
        <dbReference type="Proteomes" id="UP001190465"/>
    </source>
</evidence>
<dbReference type="InterPro" id="IPR036291">
    <property type="entry name" value="NAD(P)-bd_dom_sf"/>
</dbReference>
<dbReference type="Proteomes" id="UP001190465">
    <property type="component" value="Chromosome"/>
</dbReference>
<dbReference type="PANTHER" id="PTHR12286:SF5">
    <property type="entry name" value="SACCHAROPINE DEHYDROGENASE-LIKE OXIDOREDUCTASE"/>
    <property type="match status" value="1"/>
</dbReference>
<dbReference type="PANTHER" id="PTHR12286">
    <property type="entry name" value="SACCHAROPINE DEHYDROGENASE-LIKE OXIDOREDUCTASE"/>
    <property type="match status" value="1"/>
</dbReference>
<accession>A0ABM9M0S3</accession>
<reference evidence="3 4" key="1">
    <citation type="submission" date="2023-08" db="EMBL/GenBank/DDBJ databases">
        <authorList>
            <person name="Folkvardsen B D."/>
            <person name="Norman A."/>
        </authorList>
    </citation>
    <scope>NUCLEOTIDE SEQUENCE [LARGE SCALE GENOMIC DNA]</scope>
    <source>
        <strain evidence="3 4">Mu0053</strain>
    </source>
</reference>
<dbReference type="EMBL" id="OY726397">
    <property type="protein sequence ID" value="CAJ1508133.1"/>
    <property type="molecule type" value="Genomic_DNA"/>
</dbReference>
<comment type="similarity">
    <text evidence="1">Belongs to the saccharopine dehydrogenase family. Enoyl reductase subfamily.</text>
</comment>
<dbReference type="Pfam" id="PF03435">
    <property type="entry name" value="Sacchrp_dh_NADP"/>
    <property type="match status" value="1"/>
</dbReference>
<gene>
    <name evidence="3" type="ORF">MU0053_003744</name>
</gene>
<feature type="domain" description="Saccharopine dehydrogenase NADP binding" evidence="2">
    <location>
        <begin position="10"/>
        <end position="137"/>
    </location>
</feature>
<evidence type="ECO:0000259" key="2">
    <source>
        <dbReference type="Pfam" id="PF03435"/>
    </source>
</evidence>
<sequence>MGAGRRDLDIVLYGATGFMGRLVADYLAKSPAGLQIGLAGRSSARLAAVRRSLGAAAERWPVIVAEVTDRPALQEMAARARVVISTVGPYGRCGLPIVEACATAGTDYTDLAGEIPFVRASIERYHRLAADNGARIVHSCGFDSIPSDLNVFALHRRTFADAAGELGDTTFVLRTYSGGCSAGSLQTMLDLMRTGAENPALRAVLDDPYSLSPDRGAEPELGPQPDVEVRAGSEIAPELTGLWTGGYLMALYNTRCVRRSNALLNWGYGRRLRYTETLSMGSTVAAPMFATLSGLTITGAARLGGTYLRLLPPGLLETMLPAGAGFDQGDRGYYKVETYTTTTRGQRYVATMSQQGDPGYSATATLIGVSALTLARGRDRLATQHGVLTPAAAMGDALLELLPTAGVALHTARLG</sequence>
<dbReference type="RefSeq" id="WP_308479104.1">
    <property type="nucleotide sequence ID" value="NZ_OY726397.1"/>
</dbReference>
<protein>
    <submittedName>
        <fullName evidence="3">Saccharopine dehydrogenase NADP-binding domain-containing protein</fullName>
    </submittedName>
</protein>
<evidence type="ECO:0000313" key="3">
    <source>
        <dbReference type="EMBL" id="CAJ1508133.1"/>
    </source>
</evidence>
<keyword evidence="4" id="KW-1185">Reference proteome</keyword>